<dbReference type="EMBL" id="JAECSB010000082">
    <property type="protein sequence ID" value="MBH5145536.1"/>
    <property type="molecule type" value="Genomic_DNA"/>
</dbReference>
<dbReference type="Proteomes" id="UP000627573">
    <property type="component" value="Unassembled WGS sequence"/>
</dbReference>
<keyword evidence="4" id="KW-1185">Reference proteome</keyword>
<evidence type="ECO:0000259" key="1">
    <source>
        <dbReference type="Pfam" id="PF01968"/>
    </source>
</evidence>
<dbReference type="PANTHER" id="PTHR11365:SF23">
    <property type="entry name" value="HYPOTHETICAL 5-OXOPROLINASE (EUROFUNG)-RELATED"/>
    <property type="match status" value="1"/>
</dbReference>
<dbReference type="PANTHER" id="PTHR11365">
    <property type="entry name" value="5-OXOPROLINASE RELATED"/>
    <property type="match status" value="1"/>
</dbReference>
<dbReference type="Pfam" id="PF01968">
    <property type="entry name" value="Hydantoinase_A"/>
    <property type="match status" value="1"/>
</dbReference>
<evidence type="ECO:0000313" key="4">
    <source>
        <dbReference type="Proteomes" id="UP000627573"/>
    </source>
</evidence>
<dbReference type="AlphaFoldDB" id="A0A8I0ZTU6"/>
<organism evidence="3 4">
    <name type="scientific">Rhodococcus erythropolis</name>
    <name type="common">Arthrobacter picolinophilus</name>
    <dbReference type="NCBI Taxonomy" id="1833"/>
    <lineage>
        <taxon>Bacteria</taxon>
        <taxon>Bacillati</taxon>
        <taxon>Actinomycetota</taxon>
        <taxon>Actinomycetes</taxon>
        <taxon>Mycobacteriales</taxon>
        <taxon>Nocardiaceae</taxon>
        <taxon>Rhodococcus</taxon>
        <taxon>Rhodococcus erythropolis group</taxon>
    </lineage>
</organism>
<proteinExistence type="predicted"/>
<dbReference type="GO" id="GO:0017168">
    <property type="term" value="F:5-oxoprolinase (ATP-hydrolyzing) activity"/>
    <property type="evidence" value="ECO:0007669"/>
    <property type="project" value="TreeGrafter"/>
</dbReference>
<dbReference type="RefSeq" id="WP_197941660.1">
    <property type="nucleotide sequence ID" value="NZ_JAECSB010000082.1"/>
</dbReference>
<dbReference type="InterPro" id="IPR002821">
    <property type="entry name" value="Hydantoinase_A"/>
</dbReference>
<reference evidence="3 4" key="1">
    <citation type="submission" date="2020-12" db="EMBL/GenBank/DDBJ databases">
        <title>Draft genome sequence of furan degrading bacterial strain FUR100.</title>
        <authorList>
            <person name="Woiski C."/>
        </authorList>
    </citation>
    <scope>NUCLEOTIDE SEQUENCE [LARGE SCALE GENOMIC DNA]</scope>
    <source>
        <strain evidence="3 4">FUR100</strain>
    </source>
</reference>
<dbReference type="GO" id="GO:0006749">
    <property type="term" value="P:glutathione metabolic process"/>
    <property type="evidence" value="ECO:0007669"/>
    <property type="project" value="TreeGrafter"/>
</dbReference>
<dbReference type="InterPro" id="IPR045079">
    <property type="entry name" value="Oxoprolinase-like"/>
</dbReference>
<evidence type="ECO:0000259" key="2">
    <source>
        <dbReference type="Pfam" id="PF05378"/>
    </source>
</evidence>
<dbReference type="Pfam" id="PF05378">
    <property type="entry name" value="Hydant_A_N"/>
    <property type="match status" value="1"/>
</dbReference>
<comment type="caution">
    <text evidence="3">The sequence shown here is derived from an EMBL/GenBank/DDBJ whole genome shotgun (WGS) entry which is preliminary data.</text>
</comment>
<protein>
    <submittedName>
        <fullName evidence="3">Hydantoinase/oxoprolinase family protein</fullName>
    </submittedName>
</protein>
<gene>
    <name evidence="3" type="ORF">I3517_23345</name>
</gene>
<sequence length="639" mass="68038">MERLINIDNGGTLTDICVGSGSEFAFTKTLTTPVDLSQCLFDGMTKVSSVIYGEQNLSGLLHSTQHIRYSSTQGTNALVERKGPRLGLITDDAAIVNELRTDAESASLFDDLVGPRTSVVSDNLDADALTTTLVAEINRLTTAGAERLILAAKTKDREALFKRIILESFPRHLLGSVPVLFSWEFASDELRSRRIWSGIINSFLHPTVERFLYSAERRLRTYKIKNPLLIYRNDGASSRVAKSVALKTYSSGPRGGLEGTRALAQAYELPHVLMIDVGGTTTDVGTVKNYAIATERRGHIAGVPVSYELSDVQSTGVGGSSIIAVENGRIVVGPESVGAAPGPACFGFGGKKATITDVNLLLGVLDPDTYLDGEMFLDAERSRAVISESIAEPLGLTVEEALIEMASAYAAKVSESFASSVESPETTTVAAFGGGGPMSACDAARIAGVRRVLVPKLAAVFSAFGISFSDISQSYETNITDWTPEQIDAAMNELRARATRDMFQEGYDIADCSLEWASLVEDADGAVTRTEFDSGLDVSSAAGNKTLLALKAIRELPHSVVKGGSPEMKSAAVSTMTRSVRTSATSVEDLPVYQLDQQVAGAMASGPAIVEGQFFTAQVPAGWDLEVSNSGDLILTDTV</sequence>
<dbReference type="GO" id="GO:0005829">
    <property type="term" value="C:cytosol"/>
    <property type="evidence" value="ECO:0007669"/>
    <property type="project" value="TreeGrafter"/>
</dbReference>
<dbReference type="InterPro" id="IPR008040">
    <property type="entry name" value="Hydant_A_N"/>
</dbReference>
<feature type="domain" description="Hydantoinase/oxoprolinase N-terminal" evidence="2">
    <location>
        <begin position="5"/>
        <end position="93"/>
    </location>
</feature>
<feature type="domain" description="Hydantoinase A/oxoprolinase" evidence="1">
    <location>
        <begin position="197"/>
        <end position="473"/>
    </location>
</feature>
<accession>A0A8I0ZTU6</accession>
<name>A0A8I0ZTU6_RHOER</name>
<evidence type="ECO:0000313" key="3">
    <source>
        <dbReference type="EMBL" id="MBH5145536.1"/>
    </source>
</evidence>